<dbReference type="InterPro" id="IPR015421">
    <property type="entry name" value="PyrdxlP-dep_Trfase_major"/>
</dbReference>
<protein>
    <submittedName>
        <fullName evidence="4">Pyridoxal phosphate-dependent transferase major region subdomain 1</fullName>
    </submittedName>
</protein>
<dbReference type="Gene3D" id="3.40.640.10">
    <property type="entry name" value="Type I PLP-dependent aspartate aminotransferase-like (Major domain)"/>
    <property type="match status" value="1"/>
</dbReference>
<keyword evidence="4" id="KW-0808">Transferase</keyword>
<dbReference type="AlphaFoldDB" id="A0A9W9L0S4"/>
<dbReference type="GO" id="GO:0016740">
    <property type="term" value="F:transferase activity"/>
    <property type="evidence" value="ECO:0007669"/>
    <property type="project" value="UniProtKB-KW"/>
</dbReference>
<dbReference type="Proteomes" id="UP001149079">
    <property type="component" value="Unassembled WGS sequence"/>
</dbReference>
<accession>A0A9W9L0S4</accession>
<dbReference type="PANTHER" id="PTHR43092:SF2">
    <property type="entry name" value="HERCYNYLCYSTEINE SULFOXIDE LYASE"/>
    <property type="match status" value="1"/>
</dbReference>
<gene>
    <name evidence="4" type="ORF">N7515_006001</name>
</gene>
<comment type="caution">
    <text evidence="4">The sequence shown here is derived from an EMBL/GenBank/DDBJ whole genome shotgun (WGS) entry which is preliminary data.</text>
</comment>
<sequence length="443" mass="49758">MSPRNHYERTPFGHEMLRHFSFPPDYRNLNHGSFGASPIAIRRKVNELREECETNPCPFIKYRFPKVLDESRAAMSGWLRVPESTIVFVPNASTGVDTILRNMVWSDDGKDEILQLDVIYGACRNMATNVCEASNGRVRTRQIGLTHPVEDSEMVSAYREAIKTSRREGFRPRIAIFDTIASNPGIRLPFEELTALCRAEGVLSLIDAAHGVGQIDLYLSSLDPDFFVSNCHKWLFAPRGCAVLYVPERNQAMIRSTLPTSHGFKARSQGEGSGSTSNGTVGPGKTDFVSNFEFVGTTDNFAYLAVPEALKWREEVCGGETAIRHYCMDLSRKGGQRVADILGTRILDNTAHTLTNCCMVNILLPIRKPTSGEDSLVKGLDGSPTTVTEWMQQTMIQSYRTFMPVFPFQGSWWVRLSAQIYLEASDFEWAGWTLKELCEKIQE</sequence>
<feature type="region of interest" description="Disordered" evidence="2">
    <location>
        <begin position="262"/>
        <end position="282"/>
    </location>
</feature>
<dbReference type="EMBL" id="JAPQKL010000005">
    <property type="protein sequence ID" value="KAJ5129962.1"/>
    <property type="molecule type" value="Genomic_DNA"/>
</dbReference>
<name>A0A9W9L0S4_9EURO</name>
<reference evidence="4" key="2">
    <citation type="journal article" date="2023" name="IMA Fungus">
        <title>Comparative genomic study of the Penicillium genus elucidates a diverse pangenome and 15 lateral gene transfer events.</title>
        <authorList>
            <person name="Petersen C."/>
            <person name="Sorensen T."/>
            <person name="Nielsen M.R."/>
            <person name="Sondergaard T.E."/>
            <person name="Sorensen J.L."/>
            <person name="Fitzpatrick D.A."/>
            <person name="Frisvad J.C."/>
            <person name="Nielsen K.L."/>
        </authorList>
    </citation>
    <scope>NUCLEOTIDE SEQUENCE</scope>
    <source>
        <strain evidence="4">IBT 22155</strain>
    </source>
</reference>
<dbReference type="InterPro" id="IPR000192">
    <property type="entry name" value="Aminotrans_V_dom"/>
</dbReference>
<organism evidence="4 5">
    <name type="scientific">Penicillium bovifimosum</name>
    <dbReference type="NCBI Taxonomy" id="126998"/>
    <lineage>
        <taxon>Eukaryota</taxon>
        <taxon>Fungi</taxon>
        <taxon>Dikarya</taxon>
        <taxon>Ascomycota</taxon>
        <taxon>Pezizomycotina</taxon>
        <taxon>Eurotiomycetes</taxon>
        <taxon>Eurotiomycetidae</taxon>
        <taxon>Eurotiales</taxon>
        <taxon>Aspergillaceae</taxon>
        <taxon>Penicillium</taxon>
    </lineage>
</organism>
<keyword evidence="5" id="KW-1185">Reference proteome</keyword>
<proteinExistence type="predicted"/>
<evidence type="ECO:0000259" key="3">
    <source>
        <dbReference type="Pfam" id="PF00266"/>
    </source>
</evidence>
<feature type="domain" description="Aminotransferase class V" evidence="3">
    <location>
        <begin position="64"/>
        <end position="361"/>
    </location>
</feature>
<evidence type="ECO:0000256" key="2">
    <source>
        <dbReference type="SAM" id="MobiDB-lite"/>
    </source>
</evidence>
<evidence type="ECO:0000256" key="1">
    <source>
        <dbReference type="ARBA" id="ARBA00022898"/>
    </source>
</evidence>
<reference evidence="4" key="1">
    <citation type="submission" date="2022-11" db="EMBL/GenBank/DDBJ databases">
        <authorList>
            <person name="Petersen C."/>
        </authorList>
    </citation>
    <scope>NUCLEOTIDE SEQUENCE</scope>
    <source>
        <strain evidence="4">IBT 22155</strain>
    </source>
</reference>
<dbReference type="SUPFAM" id="SSF53383">
    <property type="entry name" value="PLP-dependent transferases"/>
    <property type="match status" value="1"/>
</dbReference>
<dbReference type="GeneID" id="81405915"/>
<evidence type="ECO:0000313" key="5">
    <source>
        <dbReference type="Proteomes" id="UP001149079"/>
    </source>
</evidence>
<dbReference type="InterPro" id="IPR015424">
    <property type="entry name" value="PyrdxlP-dep_Trfase"/>
</dbReference>
<dbReference type="RefSeq" id="XP_056520341.1">
    <property type="nucleotide sequence ID" value="XM_056666745.1"/>
</dbReference>
<dbReference type="OrthoDB" id="5978656at2759"/>
<dbReference type="Pfam" id="PF00266">
    <property type="entry name" value="Aminotran_5"/>
    <property type="match status" value="1"/>
</dbReference>
<evidence type="ECO:0000313" key="4">
    <source>
        <dbReference type="EMBL" id="KAJ5129962.1"/>
    </source>
</evidence>
<keyword evidence="1" id="KW-0663">Pyridoxal phosphate</keyword>
<dbReference type="PANTHER" id="PTHR43092">
    <property type="entry name" value="L-CYSTEINE DESULFHYDRASE"/>
    <property type="match status" value="1"/>
</dbReference>